<feature type="transmembrane region" description="Helical" evidence="1">
    <location>
        <begin position="152"/>
        <end position="172"/>
    </location>
</feature>
<feature type="transmembrane region" description="Helical" evidence="1">
    <location>
        <begin position="78"/>
        <end position="97"/>
    </location>
</feature>
<organism evidence="2 3">
    <name type="scientific">Undibacterium cyanobacteriorum</name>
    <dbReference type="NCBI Taxonomy" id="3073561"/>
    <lineage>
        <taxon>Bacteria</taxon>
        <taxon>Pseudomonadati</taxon>
        <taxon>Pseudomonadota</taxon>
        <taxon>Betaproteobacteria</taxon>
        <taxon>Burkholderiales</taxon>
        <taxon>Oxalobacteraceae</taxon>
        <taxon>Undibacterium</taxon>
    </lineage>
</organism>
<name>A0ABY9RI65_9BURK</name>
<keyword evidence="3" id="KW-1185">Reference proteome</keyword>
<dbReference type="RefSeq" id="WP_309482046.1">
    <property type="nucleotide sequence ID" value="NZ_CP133720.1"/>
</dbReference>
<keyword evidence="1" id="KW-0472">Membrane</keyword>
<evidence type="ECO:0000313" key="3">
    <source>
        <dbReference type="Proteomes" id="UP001181355"/>
    </source>
</evidence>
<evidence type="ECO:0000256" key="1">
    <source>
        <dbReference type="SAM" id="Phobius"/>
    </source>
</evidence>
<feature type="transmembrane region" description="Helical" evidence="1">
    <location>
        <begin position="117"/>
        <end position="140"/>
    </location>
</feature>
<gene>
    <name evidence="2" type="ORF">RF679_18225</name>
</gene>
<protein>
    <submittedName>
        <fullName evidence="2">DUF3667 domain-containing protein</fullName>
    </submittedName>
</protein>
<keyword evidence="1" id="KW-1133">Transmembrane helix</keyword>
<dbReference type="EMBL" id="CP133720">
    <property type="protein sequence ID" value="WMW80554.1"/>
    <property type="molecule type" value="Genomic_DNA"/>
</dbReference>
<feature type="transmembrane region" description="Helical" evidence="1">
    <location>
        <begin position="217"/>
        <end position="238"/>
    </location>
</feature>
<dbReference type="InterPro" id="IPR022134">
    <property type="entry name" value="DUF3667"/>
</dbReference>
<dbReference type="Pfam" id="PF12412">
    <property type="entry name" value="DUF3667"/>
    <property type="match status" value="1"/>
</dbReference>
<keyword evidence="1" id="KW-0812">Transmembrane</keyword>
<dbReference type="Proteomes" id="UP001181355">
    <property type="component" value="Chromosome"/>
</dbReference>
<accession>A0ABY9RI65</accession>
<feature type="transmembrane region" description="Helical" evidence="1">
    <location>
        <begin position="188"/>
        <end position="205"/>
    </location>
</feature>
<evidence type="ECO:0000313" key="2">
    <source>
        <dbReference type="EMBL" id="WMW80554.1"/>
    </source>
</evidence>
<proteinExistence type="predicted"/>
<sequence length="242" mass="28119">MSQQIEAACKNCQTTLVGPYCHQCGRDQHLHRIDAHFIWHEMSHVLHLEKGIFYTIRELSLRPSKTIRTFLDEDRHRLVKPLLFLILCSLLYNLVDYVWPMPHSNTPSVALTTETKIWAWVAGHFGYANFLMSIPIAICLRAVFWRQRYNVFEIWVMLAYIMGLVMLFLSIFPPLRALNLPFPHLTDIIRVLSLLFVTLALAACFDGPRWWSIVKTAVAYVLGMFLFSGMVFVAGWMIDHLH</sequence>
<reference evidence="2" key="1">
    <citation type="submission" date="2023-09" db="EMBL/GenBank/DDBJ databases">
        <title>Undibacterium sp. 20NA77.5 isolated from freshwater.</title>
        <authorList>
            <person name="Le V."/>
            <person name="Ko S.-R."/>
            <person name="Ahn C.-Y."/>
            <person name="Oh H.-M."/>
        </authorList>
    </citation>
    <scope>NUCLEOTIDE SEQUENCE</scope>
    <source>
        <strain evidence="2">20NA77.5</strain>
    </source>
</reference>